<dbReference type="Proteomes" id="UP001066276">
    <property type="component" value="Chromosome 9"/>
</dbReference>
<feature type="compositionally biased region" description="Basic and acidic residues" evidence="1">
    <location>
        <begin position="39"/>
        <end position="48"/>
    </location>
</feature>
<feature type="compositionally biased region" description="Basic and acidic residues" evidence="1">
    <location>
        <begin position="97"/>
        <end position="107"/>
    </location>
</feature>
<evidence type="ECO:0000256" key="1">
    <source>
        <dbReference type="SAM" id="MobiDB-lite"/>
    </source>
</evidence>
<dbReference type="AlphaFoldDB" id="A0AAV7NAI5"/>
<organism evidence="2 3">
    <name type="scientific">Pleurodeles waltl</name>
    <name type="common">Iberian ribbed newt</name>
    <dbReference type="NCBI Taxonomy" id="8319"/>
    <lineage>
        <taxon>Eukaryota</taxon>
        <taxon>Metazoa</taxon>
        <taxon>Chordata</taxon>
        <taxon>Craniata</taxon>
        <taxon>Vertebrata</taxon>
        <taxon>Euteleostomi</taxon>
        <taxon>Amphibia</taxon>
        <taxon>Batrachia</taxon>
        <taxon>Caudata</taxon>
        <taxon>Salamandroidea</taxon>
        <taxon>Salamandridae</taxon>
        <taxon>Pleurodelinae</taxon>
        <taxon>Pleurodeles</taxon>
    </lineage>
</organism>
<accession>A0AAV7NAI5</accession>
<reference evidence="2" key="1">
    <citation type="journal article" date="2022" name="bioRxiv">
        <title>Sequencing and chromosome-scale assembly of the giantPleurodeles waltlgenome.</title>
        <authorList>
            <person name="Brown T."/>
            <person name="Elewa A."/>
            <person name="Iarovenko S."/>
            <person name="Subramanian E."/>
            <person name="Araus A.J."/>
            <person name="Petzold A."/>
            <person name="Susuki M."/>
            <person name="Suzuki K.-i.T."/>
            <person name="Hayashi T."/>
            <person name="Toyoda A."/>
            <person name="Oliveira C."/>
            <person name="Osipova E."/>
            <person name="Leigh N.D."/>
            <person name="Simon A."/>
            <person name="Yun M.H."/>
        </authorList>
    </citation>
    <scope>NUCLEOTIDE SEQUENCE</scope>
    <source>
        <strain evidence="2">20211129_DDA</strain>
        <tissue evidence="2">Liver</tissue>
    </source>
</reference>
<evidence type="ECO:0000313" key="2">
    <source>
        <dbReference type="EMBL" id="KAJ1109715.1"/>
    </source>
</evidence>
<comment type="caution">
    <text evidence="2">The sequence shown here is derived from an EMBL/GenBank/DDBJ whole genome shotgun (WGS) entry which is preliminary data.</text>
</comment>
<evidence type="ECO:0000313" key="3">
    <source>
        <dbReference type="Proteomes" id="UP001066276"/>
    </source>
</evidence>
<keyword evidence="3" id="KW-1185">Reference proteome</keyword>
<sequence length="107" mass="11121">MNQPQNVGGSTSSRTRDPGAGKGEARRSGARSWRSSVRPGEDGAEAARRGGHRGVGGTEGPRRCTGPLGPSAAWSRAPPPPTKQRTELELPAPARADPAESRTGEIK</sequence>
<protein>
    <submittedName>
        <fullName evidence="2">Uncharacterized protein</fullName>
    </submittedName>
</protein>
<feature type="compositionally biased region" description="Basic and acidic residues" evidence="1">
    <location>
        <begin position="14"/>
        <end position="27"/>
    </location>
</feature>
<feature type="region of interest" description="Disordered" evidence="1">
    <location>
        <begin position="1"/>
        <end position="107"/>
    </location>
</feature>
<dbReference type="EMBL" id="JANPWB010000013">
    <property type="protein sequence ID" value="KAJ1109715.1"/>
    <property type="molecule type" value="Genomic_DNA"/>
</dbReference>
<proteinExistence type="predicted"/>
<gene>
    <name evidence="2" type="ORF">NDU88_007075</name>
</gene>
<name>A0AAV7NAI5_PLEWA</name>
<feature type="compositionally biased region" description="Polar residues" evidence="1">
    <location>
        <begin position="1"/>
        <end position="13"/>
    </location>
</feature>